<evidence type="ECO:0000256" key="1">
    <source>
        <dbReference type="ARBA" id="ARBA00005306"/>
    </source>
</evidence>
<reference evidence="13 14" key="1">
    <citation type="submission" date="2019-05" db="EMBL/GenBank/DDBJ databases">
        <authorList>
            <consortium name="Science for Life Laboratories"/>
        </authorList>
    </citation>
    <scope>NUCLEOTIDE SEQUENCE [LARGE SCALE GENOMIC DNA]</scope>
    <source>
        <strain evidence="13">Soil9</strain>
    </source>
</reference>
<dbReference type="Pfam" id="PF02637">
    <property type="entry name" value="GatB_Yqey"/>
    <property type="match status" value="1"/>
</dbReference>
<dbReference type="InterPro" id="IPR018027">
    <property type="entry name" value="Asn/Gln_amidotransferase"/>
</dbReference>
<dbReference type="SUPFAM" id="SSF89095">
    <property type="entry name" value="GatB/YqeY motif"/>
    <property type="match status" value="1"/>
</dbReference>
<dbReference type="GO" id="GO:0070681">
    <property type="term" value="P:glutaminyl-tRNAGln biosynthesis via transamidation"/>
    <property type="evidence" value="ECO:0007669"/>
    <property type="project" value="TreeGrafter"/>
</dbReference>
<dbReference type="HAMAP" id="MF_00121">
    <property type="entry name" value="GatB"/>
    <property type="match status" value="1"/>
</dbReference>
<protein>
    <recommendedName>
        <fullName evidence="3 11">Aspartyl/glutamyl-tRNA(Asn/Gln) amidotransferase subunit B</fullName>
        <shortName evidence="11">Asp/Glu-ADT subunit B</shortName>
        <ecNumber evidence="11">6.3.5.-</ecNumber>
    </recommendedName>
</protein>
<evidence type="ECO:0000256" key="11">
    <source>
        <dbReference type="HAMAP-Rule" id="MF_00121"/>
    </source>
</evidence>
<dbReference type="InterPro" id="IPR004413">
    <property type="entry name" value="GatB"/>
</dbReference>
<dbReference type="PANTHER" id="PTHR11659:SF0">
    <property type="entry name" value="GLUTAMYL-TRNA(GLN) AMIDOTRANSFERASE SUBUNIT B, MITOCHONDRIAL"/>
    <property type="match status" value="1"/>
</dbReference>
<keyword evidence="14" id="KW-1185">Reference proteome</keyword>
<dbReference type="Proteomes" id="UP000464178">
    <property type="component" value="Chromosome"/>
</dbReference>
<dbReference type="InterPro" id="IPR023168">
    <property type="entry name" value="GatB_Yqey_C_2"/>
</dbReference>
<dbReference type="InterPro" id="IPR017959">
    <property type="entry name" value="Asn/Gln-tRNA_amidoTrfase_suB/E"/>
</dbReference>
<evidence type="ECO:0000256" key="5">
    <source>
        <dbReference type="ARBA" id="ARBA00022741"/>
    </source>
</evidence>
<dbReference type="InterPro" id="IPR006075">
    <property type="entry name" value="Asn/Gln-tRNA_Trfase_suB/E_cat"/>
</dbReference>
<comment type="function">
    <text evidence="8 11">Allows the formation of correctly charged Asn-tRNA(Asn) or Gln-tRNA(Gln) through the transamidation of misacylated Asp-tRNA(Asn) or Glu-tRNA(Gln) in organisms which lack either or both of asparaginyl-tRNA or glutaminyl-tRNA synthetases. The reaction takes place in the presence of glutamine and ATP through an activated phospho-Asp-tRNA(Asn) or phospho-Glu-tRNA(Gln).</text>
</comment>
<proteinExistence type="inferred from homology"/>
<dbReference type="Gene3D" id="1.10.10.410">
    <property type="match status" value="1"/>
</dbReference>
<dbReference type="GO" id="GO:0016740">
    <property type="term" value="F:transferase activity"/>
    <property type="evidence" value="ECO:0007669"/>
    <property type="project" value="UniProtKB-KW"/>
</dbReference>
<feature type="domain" description="Asn/Gln amidotransferase" evidence="12">
    <location>
        <begin position="362"/>
        <end position="504"/>
    </location>
</feature>
<comment type="catalytic activity">
    <reaction evidence="9 11">
        <text>L-aspartyl-tRNA(Asn) + L-glutamine + ATP + H2O = L-asparaginyl-tRNA(Asn) + L-glutamate + ADP + phosphate + 2 H(+)</text>
        <dbReference type="Rhea" id="RHEA:14513"/>
        <dbReference type="Rhea" id="RHEA-COMP:9674"/>
        <dbReference type="Rhea" id="RHEA-COMP:9677"/>
        <dbReference type="ChEBI" id="CHEBI:15377"/>
        <dbReference type="ChEBI" id="CHEBI:15378"/>
        <dbReference type="ChEBI" id="CHEBI:29985"/>
        <dbReference type="ChEBI" id="CHEBI:30616"/>
        <dbReference type="ChEBI" id="CHEBI:43474"/>
        <dbReference type="ChEBI" id="CHEBI:58359"/>
        <dbReference type="ChEBI" id="CHEBI:78515"/>
        <dbReference type="ChEBI" id="CHEBI:78516"/>
        <dbReference type="ChEBI" id="CHEBI:456216"/>
    </reaction>
</comment>
<dbReference type="EC" id="6.3.5.-" evidence="11"/>
<dbReference type="GO" id="GO:0005524">
    <property type="term" value="F:ATP binding"/>
    <property type="evidence" value="ECO:0007669"/>
    <property type="project" value="UniProtKB-KW"/>
</dbReference>
<evidence type="ECO:0000313" key="14">
    <source>
        <dbReference type="Proteomes" id="UP000464178"/>
    </source>
</evidence>
<accession>A0A6P2DMN5</accession>
<evidence type="ECO:0000256" key="2">
    <source>
        <dbReference type="ARBA" id="ARBA00011123"/>
    </source>
</evidence>
<comment type="similarity">
    <text evidence="1 11">Belongs to the GatB/GatE family. GatB subfamily.</text>
</comment>
<dbReference type="EMBL" id="LR593886">
    <property type="protein sequence ID" value="VTS03897.1"/>
    <property type="molecule type" value="Genomic_DNA"/>
</dbReference>
<keyword evidence="7 11" id="KW-0648">Protein biosynthesis</keyword>
<dbReference type="KEGG" id="gms:SOIL9_70290"/>
<evidence type="ECO:0000256" key="3">
    <source>
        <dbReference type="ARBA" id="ARBA00016923"/>
    </source>
</evidence>
<dbReference type="PANTHER" id="PTHR11659">
    <property type="entry name" value="GLUTAMYL-TRNA GLN AMIDOTRANSFERASE SUBUNIT B MITOCHONDRIAL AND PROKARYOTIC PET112-RELATED"/>
    <property type="match status" value="1"/>
</dbReference>
<dbReference type="Pfam" id="PF02934">
    <property type="entry name" value="GatB_N"/>
    <property type="match status" value="1"/>
</dbReference>
<evidence type="ECO:0000259" key="12">
    <source>
        <dbReference type="SMART" id="SM00845"/>
    </source>
</evidence>
<evidence type="ECO:0000256" key="8">
    <source>
        <dbReference type="ARBA" id="ARBA00024799"/>
    </source>
</evidence>
<dbReference type="GO" id="GO:0006412">
    <property type="term" value="P:translation"/>
    <property type="evidence" value="ECO:0007669"/>
    <property type="project" value="UniProtKB-UniRule"/>
</dbReference>
<dbReference type="SMART" id="SM00845">
    <property type="entry name" value="GatB_Yqey"/>
    <property type="match status" value="1"/>
</dbReference>
<gene>
    <name evidence="11" type="primary">gatB</name>
    <name evidence="13" type="ORF">SOIL9_70290</name>
</gene>
<evidence type="ECO:0000256" key="9">
    <source>
        <dbReference type="ARBA" id="ARBA00047380"/>
    </source>
</evidence>
<dbReference type="RefSeq" id="WP_162673175.1">
    <property type="nucleotide sequence ID" value="NZ_LR593886.1"/>
</dbReference>
<dbReference type="SUPFAM" id="SSF55931">
    <property type="entry name" value="Glutamine synthetase/guanido kinase"/>
    <property type="match status" value="1"/>
</dbReference>
<keyword evidence="13" id="KW-0808">Transferase</keyword>
<dbReference type="InterPro" id="IPR014746">
    <property type="entry name" value="Gln_synth/guanido_kin_cat_dom"/>
</dbReference>
<dbReference type="InterPro" id="IPR017958">
    <property type="entry name" value="Gln-tRNA_amidoTrfase_suB_CS"/>
</dbReference>
<dbReference type="NCBIfam" id="NF004012">
    <property type="entry name" value="PRK05477.1-2"/>
    <property type="match status" value="1"/>
</dbReference>
<dbReference type="PROSITE" id="PS01234">
    <property type="entry name" value="GATB"/>
    <property type="match status" value="1"/>
</dbReference>
<evidence type="ECO:0000256" key="7">
    <source>
        <dbReference type="ARBA" id="ARBA00022917"/>
    </source>
</evidence>
<keyword evidence="6 11" id="KW-0067">ATP-binding</keyword>
<organism evidence="13 14">
    <name type="scientific">Gemmata massiliana</name>
    <dbReference type="NCBI Taxonomy" id="1210884"/>
    <lineage>
        <taxon>Bacteria</taxon>
        <taxon>Pseudomonadati</taxon>
        <taxon>Planctomycetota</taxon>
        <taxon>Planctomycetia</taxon>
        <taxon>Gemmatales</taxon>
        <taxon>Gemmataceae</taxon>
        <taxon>Gemmata</taxon>
    </lineage>
</organism>
<comment type="subunit">
    <text evidence="2 11">Heterotrimer of A, B and C subunits.</text>
</comment>
<evidence type="ECO:0000256" key="10">
    <source>
        <dbReference type="ARBA" id="ARBA00047913"/>
    </source>
</evidence>
<keyword evidence="4 11" id="KW-0436">Ligase</keyword>
<dbReference type="GO" id="GO:0050567">
    <property type="term" value="F:glutaminyl-tRNA synthase (glutamine-hydrolyzing) activity"/>
    <property type="evidence" value="ECO:0007669"/>
    <property type="project" value="UniProtKB-UniRule"/>
</dbReference>
<name>A0A6P2DMN5_9BACT</name>
<dbReference type="AlphaFoldDB" id="A0A6P2DMN5"/>
<dbReference type="InterPro" id="IPR003789">
    <property type="entry name" value="Asn/Gln_tRNA_amidoTrase-B-like"/>
</dbReference>
<dbReference type="NCBIfam" id="NF004014">
    <property type="entry name" value="PRK05477.1-4"/>
    <property type="match status" value="1"/>
</dbReference>
<sequence length="507" mass="56055">MAEPYKIVIGLEVHVQLLTKTKLFCGCLNKFGQAPNTATCPVCLGLPGSLPVMNEHAFKLALRAALALNCQIAEHPGQTRGFTKWDRKNYYYPDLPKNYQISQYDLPFSHDGWLEINIAKDTKKEFVAKKIGIIRAHLEEDAGKNLHDESGKGADTLVDLNRTGTPLLEIVSHPDMTSAAEAIAYLEEIRLMLREIGVSDCEMQEGSLRCDANVNIHVPVIGKEHAETGQDYHATPLVEIKNLNSFRAVGKAIEYEAKRHYEEYKKDTQGTFRFGKMLKTTAGWDDAKGVTVVQRHKEEAADYRYFPEPDLVPVVVSEAQIAEARAAMGELPQAQRKRLADQYGLPPYDAQVLTAKGRPTVAYFEAVAKALSDGKAAANRMSDLIYPALTERKEEITAFPFDAAKFADFVRTGPSNSQDRRDVFKIMLDKGATLEQAKSEAGIKDVDETALRAAVVTAVAANPKAVADFKSGKDAAKMKIVGEVMKANKGVSNELVRRLVDEELTRV</sequence>
<keyword evidence="5 11" id="KW-0547">Nucleotide-binding</keyword>
<dbReference type="NCBIfam" id="TIGR00133">
    <property type="entry name" value="gatB"/>
    <property type="match status" value="1"/>
</dbReference>
<comment type="catalytic activity">
    <reaction evidence="10 11">
        <text>L-glutamyl-tRNA(Gln) + L-glutamine + ATP + H2O = L-glutaminyl-tRNA(Gln) + L-glutamate + ADP + phosphate + H(+)</text>
        <dbReference type="Rhea" id="RHEA:17521"/>
        <dbReference type="Rhea" id="RHEA-COMP:9681"/>
        <dbReference type="Rhea" id="RHEA-COMP:9684"/>
        <dbReference type="ChEBI" id="CHEBI:15377"/>
        <dbReference type="ChEBI" id="CHEBI:15378"/>
        <dbReference type="ChEBI" id="CHEBI:29985"/>
        <dbReference type="ChEBI" id="CHEBI:30616"/>
        <dbReference type="ChEBI" id="CHEBI:43474"/>
        <dbReference type="ChEBI" id="CHEBI:58359"/>
        <dbReference type="ChEBI" id="CHEBI:78520"/>
        <dbReference type="ChEBI" id="CHEBI:78521"/>
        <dbReference type="ChEBI" id="CHEBI:456216"/>
    </reaction>
</comment>
<evidence type="ECO:0000313" key="13">
    <source>
        <dbReference type="EMBL" id="VTS03897.1"/>
    </source>
</evidence>
<evidence type="ECO:0000256" key="4">
    <source>
        <dbReference type="ARBA" id="ARBA00022598"/>
    </source>
</evidence>
<evidence type="ECO:0000256" key="6">
    <source>
        <dbReference type="ARBA" id="ARBA00022840"/>
    </source>
</evidence>